<protein>
    <submittedName>
        <fullName evidence="3">CBS domain-containing protein</fullName>
    </submittedName>
</protein>
<dbReference type="InterPro" id="IPR000644">
    <property type="entry name" value="CBS_dom"/>
</dbReference>
<dbReference type="RefSeq" id="WP_146983498.1">
    <property type="nucleotide sequence ID" value="NZ_VOSM01000042.1"/>
</dbReference>
<feature type="non-terminal residue" evidence="3">
    <location>
        <position position="1"/>
    </location>
</feature>
<dbReference type="EMBL" id="VOSM01000042">
    <property type="protein sequence ID" value="TXD33189.1"/>
    <property type="molecule type" value="Genomic_DNA"/>
</dbReference>
<dbReference type="OrthoDB" id="9767361at2"/>
<reference evidence="3 4" key="1">
    <citation type="submission" date="2019-08" db="EMBL/GenBank/DDBJ databases">
        <title>Bradymonadales sp. TMQ4.</title>
        <authorList>
            <person name="Liang Q."/>
        </authorList>
    </citation>
    <scope>NUCLEOTIDE SEQUENCE [LARGE SCALE GENOMIC DNA]</scope>
    <source>
        <strain evidence="3 4">TMQ4</strain>
    </source>
</reference>
<organism evidence="3 4">
    <name type="scientific">Lujinxingia vulgaris</name>
    <dbReference type="NCBI Taxonomy" id="2600176"/>
    <lineage>
        <taxon>Bacteria</taxon>
        <taxon>Deltaproteobacteria</taxon>
        <taxon>Bradymonadales</taxon>
        <taxon>Lujinxingiaceae</taxon>
        <taxon>Lujinxingia</taxon>
    </lineage>
</organism>
<proteinExistence type="predicted"/>
<dbReference type="SUPFAM" id="SSF54631">
    <property type="entry name" value="CBS-domain pair"/>
    <property type="match status" value="1"/>
</dbReference>
<sequence>VAFRLFGRSIFDVQLLKRGCDLARGRDGAILSHTCLTDYMVTDYPRCDRKDSLGSLRARLREQSWDTLFVTDAAGQYLGTITARHILEQESECTADETYVRSPVIFDETTSIRAAMDSLINFLNKTAPVISTQNGRLIGVAPEGVVISAYLDISRELRREENEAA</sequence>
<gene>
    <name evidence="3" type="ORF">FRC98_20790</name>
</gene>
<dbReference type="Pfam" id="PF00571">
    <property type="entry name" value="CBS"/>
    <property type="match status" value="1"/>
</dbReference>
<keyword evidence="1" id="KW-0129">CBS domain</keyword>
<dbReference type="Gene3D" id="3.10.580.10">
    <property type="entry name" value="CBS-domain"/>
    <property type="match status" value="1"/>
</dbReference>
<evidence type="ECO:0000259" key="2">
    <source>
        <dbReference type="PROSITE" id="PS51371"/>
    </source>
</evidence>
<accession>A0A5C6X237</accession>
<evidence type="ECO:0000313" key="4">
    <source>
        <dbReference type="Proteomes" id="UP000321412"/>
    </source>
</evidence>
<dbReference type="Proteomes" id="UP000321412">
    <property type="component" value="Unassembled WGS sequence"/>
</dbReference>
<evidence type="ECO:0000256" key="1">
    <source>
        <dbReference type="PROSITE-ProRule" id="PRU00703"/>
    </source>
</evidence>
<feature type="domain" description="CBS" evidence="2">
    <location>
        <begin position="40"/>
        <end position="97"/>
    </location>
</feature>
<name>A0A5C6X237_9DELT</name>
<comment type="caution">
    <text evidence="3">The sequence shown here is derived from an EMBL/GenBank/DDBJ whole genome shotgun (WGS) entry which is preliminary data.</text>
</comment>
<dbReference type="AlphaFoldDB" id="A0A5C6X237"/>
<keyword evidence="4" id="KW-1185">Reference proteome</keyword>
<dbReference type="InterPro" id="IPR046342">
    <property type="entry name" value="CBS_dom_sf"/>
</dbReference>
<evidence type="ECO:0000313" key="3">
    <source>
        <dbReference type="EMBL" id="TXD33189.1"/>
    </source>
</evidence>
<dbReference type="PROSITE" id="PS51371">
    <property type="entry name" value="CBS"/>
    <property type="match status" value="1"/>
</dbReference>